<dbReference type="RefSeq" id="XP_001591276.1">
    <property type="nucleotide sequence ID" value="XM_001591226.1"/>
</dbReference>
<sequence length="44" mass="5021">MAGHLDTSEKGARMYENHFINRGGLLKRSTSTRLKQLFGRVEIT</sequence>
<organism evidence="1 2">
    <name type="scientific">Sclerotinia sclerotiorum (strain ATCC 18683 / 1980 / Ss-1)</name>
    <name type="common">White mold</name>
    <name type="synonym">Whetzelinia sclerotiorum</name>
    <dbReference type="NCBI Taxonomy" id="665079"/>
    <lineage>
        <taxon>Eukaryota</taxon>
        <taxon>Fungi</taxon>
        <taxon>Dikarya</taxon>
        <taxon>Ascomycota</taxon>
        <taxon>Pezizomycotina</taxon>
        <taxon>Leotiomycetes</taxon>
        <taxon>Helotiales</taxon>
        <taxon>Sclerotiniaceae</taxon>
        <taxon>Sclerotinia</taxon>
    </lineage>
</organism>
<name>A7ERE8_SCLS1</name>
<reference evidence="2" key="1">
    <citation type="journal article" date="2011" name="PLoS Genet.">
        <title>Genomic analysis of the necrotrophic fungal pathogens Sclerotinia sclerotiorum and Botrytis cinerea.</title>
        <authorList>
            <person name="Amselem J."/>
            <person name="Cuomo C.A."/>
            <person name="van Kan J.A."/>
            <person name="Viaud M."/>
            <person name="Benito E.P."/>
            <person name="Couloux A."/>
            <person name="Coutinho P.M."/>
            <person name="de Vries R.P."/>
            <person name="Dyer P.S."/>
            <person name="Fillinger S."/>
            <person name="Fournier E."/>
            <person name="Gout L."/>
            <person name="Hahn M."/>
            <person name="Kohn L."/>
            <person name="Lapalu N."/>
            <person name="Plummer K.M."/>
            <person name="Pradier J.M."/>
            <person name="Quevillon E."/>
            <person name="Sharon A."/>
            <person name="Simon A."/>
            <person name="ten Have A."/>
            <person name="Tudzynski B."/>
            <person name="Tudzynski P."/>
            <person name="Wincker P."/>
            <person name="Andrew M."/>
            <person name="Anthouard V."/>
            <person name="Beever R.E."/>
            <person name="Beffa R."/>
            <person name="Benoit I."/>
            <person name="Bouzid O."/>
            <person name="Brault B."/>
            <person name="Chen Z."/>
            <person name="Choquer M."/>
            <person name="Collemare J."/>
            <person name="Cotton P."/>
            <person name="Danchin E.G."/>
            <person name="Da Silva C."/>
            <person name="Gautier A."/>
            <person name="Giraud C."/>
            <person name="Giraud T."/>
            <person name="Gonzalez C."/>
            <person name="Grossetete S."/>
            <person name="Guldener U."/>
            <person name="Henrissat B."/>
            <person name="Howlett B.J."/>
            <person name="Kodira C."/>
            <person name="Kretschmer M."/>
            <person name="Lappartient A."/>
            <person name="Leroch M."/>
            <person name="Levis C."/>
            <person name="Mauceli E."/>
            <person name="Neuveglise C."/>
            <person name="Oeser B."/>
            <person name="Pearson M."/>
            <person name="Poulain J."/>
            <person name="Poussereau N."/>
            <person name="Quesneville H."/>
            <person name="Rascle C."/>
            <person name="Schumacher J."/>
            <person name="Segurens B."/>
            <person name="Sexton A."/>
            <person name="Silva E."/>
            <person name="Sirven C."/>
            <person name="Soanes D.M."/>
            <person name="Talbot N.J."/>
            <person name="Templeton M."/>
            <person name="Yandava C."/>
            <person name="Yarden O."/>
            <person name="Zeng Q."/>
            <person name="Rollins J.A."/>
            <person name="Lebrun M.H."/>
            <person name="Dickman M."/>
        </authorList>
    </citation>
    <scope>NUCLEOTIDE SEQUENCE [LARGE SCALE GENOMIC DNA]</scope>
    <source>
        <strain evidence="2">ATCC 18683 / 1980 / Ss-1</strain>
    </source>
</reference>
<keyword evidence="2" id="KW-1185">Reference proteome</keyword>
<dbReference type="AlphaFoldDB" id="A7ERE8"/>
<dbReference type="EMBL" id="CH476630">
    <property type="protein sequence ID" value="EDN92040.1"/>
    <property type="molecule type" value="Genomic_DNA"/>
</dbReference>
<proteinExistence type="predicted"/>
<evidence type="ECO:0000313" key="1">
    <source>
        <dbReference type="EMBL" id="EDN92040.1"/>
    </source>
</evidence>
<evidence type="ECO:0000313" key="2">
    <source>
        <dbReference type="Proteomes" id="UP000001312"/>
    </source>
</evidence>
<dbReference type="InParanoid" id="A7ERE8"/>
<dbReference type="KEGG" id="ssl:SS1G_07902"/>
<gene>
    <name evidence="1" type="ORF">SS1G_07902</name>
</gene>
<protein>
    <submittedName>
        <fullName evidence="1">Uncharacterized protein</fullName>
    </submittedName>
</protein>
<dbReference type="GeneID" id="5487442"/>
<dbReference type="Proteomes" id="UP000001312">
    <property type="component" value="Unassembled WGS sequence"/>
</dbReference>
<accession>A7ERE8</accession>